<feature type="domain" description="RmlD-like substrate binding" evidence="6">
    <location>
        <begin position="188"/>
        <end position="481"/>
    </location>
</feature>
<dbReference type="CDD" id="cd05254">
    <property type="entry name" value="dTDP_HR_like_SDR_e"/>
    <property type="match status" value="1"/>
</dbReference>
<dbReference type="Gene3D" id="3.90.25.10">
    <property type="entry name" value="UDP-galactose 4-epimerase, domain 1"/>
    <property type="match status" value="1"/>
</dbReference>
<dbReference type="Pfam" id="PF04321">
    <property type="entry name" value="RmlD_sub_bind"/>
    <property type="match status" value="1"/>
</dbReference>
<dbReference type="Gene3D" id="3.40.50.720">
    <property type="entry name" value="NAD(P)-binding Rossmann-like Domain"/>
    <property type="match status" value="1"/>
</dbReference>
<protein>
    <recommendedName>
        <fullName evidence="5">dTDP-4-dehydrorhamnose reductase</fullName>
        <ecNumber evidence="5">1.1.1.133</ecNumber>
    </recommendedName>
</protein>
<reference evidence="7" key="1">
    <citation type="submission" date="2023-09" db="EMBL/GenBank/DDBJ databases">
        <title>Demequina sp. a novel bacteria isolated from Capsicum annuum.</title>
        <authorList>
            <person name="Humaira Z."/>
            <person name="Lee J."/>
            <person name="Cho D."/>
        </authorList>
    </citation>
    <scope>NUCLEOTIDE SEQUENCE</scope>
    <source>
        <strain evidence="7">PMTSA13</strain>
    </source>
</reference>
<dbReference type="GO" id="GO:0005829">
    <property type="term" value="C:cytosol"/>
    <property type="evidence" value="ECO:0007669"/>
    <property type="project" value="TreeGrafter"/>
</dbReference>
<evidence type="ECO:0000313" key="7">
    <source>
        <dbReference type="EMBL" id="WNM27812.1"/>
    </source>
</evidence>
<comment type="similarity">
    <text evidence="1">Belongs to the dTDP-4-dehydrorhamnose 3,5-epimerase family.</text>
</comment>
<proteinExistence type="inferred from homology"/>
<accession>A0AA96FDV7</accession>
<name>A0AA96FDV7_9MICO</name>
<dbReference type="EC" id="1.1.1.133" evidence="5"/>
<evidence type="ECO:0000256" key="2">
    <source>
        <dbReference type="ARBA" id="ARBA00010944"/>
    </source>
</evidence>
<dbReference type="InterPro" id="IPR000888">
    <property type="entry name" value="RmlC-like"/>
</dbReference>
<dbReference type="KEGG" id="dcp:RN607_02050"/>
<evidence type="ECO:0000256" key="4">
    <source>
        <dbReference type="PIRSR" id="PIRSR600888-3"/>
    </source>
</evidence>
<keyword evidence="5" id="KW-0521">NADP</keyword>
<dbReference type="EMBL" id="CP134880">
    <property type="protein sequence ID" value="WNM27812.1"/>
    <property type="molecule type" value="Genomic_DNA"/>
</dbReference>
<dbReference type="InterPro" id="IPR005913">
    <property type="entry name" value="dTDP_dehydrorham_reduct"/>
</dbReference>
<dbReference type="SUPFAM" id="SSF51735">
    <property type="entry name" value="NAD(P)-binding Rossmann-fold domains"/>
    <property type="match status" value="1"/>
</dbReference>
<dbReference type="SUPFAM" id="SSF51182">
    <property type="entry name" value="RmlC-like cupins"/>
    <property type="match status" value="1"/>
</dbReference>
<comment type="pathway">
    <text evidence="5">Carbohydrate biosynthesis; dTDP-L-rhamnose biosynthesis.</text>
</comment>
<dbReference type="PANTHER" id="PTHR10491:SF4">
    <property type="entry name" value="METHIONINE ADENOSYLTRANSFERASE 2 SUBUNIT BETA"/>
    <property type="match status" value="1"/>
</dbReference>
<keyword evidence="5 7" id="KW-0560">Oxidoreductase</keyword>
<evidence type="ECO:0000259" key="6">
    <source>
        <dbReference type="Pfam" id="PF04321"/>
    </source>
</evidence>
<feature type="active site" description="Proton donor" evidence="3">
    <location>
        <position position="133"/>
    </location>
</feature>
<evidence type="ECO:0000256" key="3">
    <source>
        <dbReference type="PIRSR" id="PIRSR600888-1"/>
    </source>
</evidence>
<dbReference type="PANTHER" id="PTHR10491">
    <property type="entry name" value="DTDP-4-DEHYDRORHAMNOSE REDUCTASE"/>
    <property type="match status" value="1"/>
</dbReference>
<dbReference type="AlphaFoldDB" id="A0AA96FDV7"/>
<dbReference type="InterPro" id="IPR029903">
    <property type="entry name" value="RmlD-like-bd"/>
</dbReference>
<dbReference type="InterPro" id="IPR011051">
    <property type="entry name" value="RmlC_Cupin_sf"/>
</dbReference>
<feature type="site" description="Participates in a stacking interaction with the thymidine ring of dTDP-4-oxo-6-deoxyglucose" evidence="4">
    <location>
        <position position="139"/>
    </location>
</feature>
<feature type="active site" description="Proton acceptor" evidence="3">
    <location>
        <position position="70"/>
    </location>
</feature>
<dbReference type="CDD" id="cd00438">
    <property type="entry name" value="cupin_RmlC"/>
    <property type="match status" value="1"/>
</dbReference>
<dbReference type="NCBIfam" id="TIGR01214">
    <property type="entry name" value="rmlD"/>
    <property type="match status" value="1"/>
</dbReference>
<dbReference type="GO" id="GO:0008830">
    <property type="term" value="F:dTDP-4-dehydrorhamnose 3,5-epimerase activity"/>
    <property type="evidence" value="ECO:0007669"/>
    <property type="project" value="InterPro"/>
</dbReference>
<gene>
    <name evidence="7" type="primary">rfbD</name>
    <name evidence="7" type="ORF">RN607_02050</name>
</gene>
<sequence>MADGPKQLTSTETAIPGLTLWDLPVHGDSRGWFKENWQREKMTALGLPDFGPVQNNISFNATVGTTRGIHAEPWDKWVSVATGRIFGAWVDLREGPTFGAVVTAEIDPSRAVFVPRGVGNAFQTLEEGTAYSYLVNAHWSPDAEYALLNLADETVAVPWPIPLDQAEVSDKDKGHPPLDAITPVRQRRTVIIGSKGQLGRALEAELAHDHVLDLVDREELDISSPTLATDYPWHEVNVILNAAAYTAVDVAETPEGRADAWAANASAPAALARIAAEHRITLVHVSSDYVFDGSSTMPYTEGEPFAPLGVYGQSKAAGDIAVAGAPKHYIVRTSWVIGDGKNFVRTMAGLAGRGVAPSVVDDQVGRLTFTADLARGIRHLVETAAPYGTYNLTGSGEPASWATVASEVYDLVAAGSVPGVTAVDGIAGSSVTPVSTAEYFASATVPVAPRPANSVLDMAKIEATGFIARDWRESLEEYLHQSR</sequence>
<dbReference type="InterPro" id="IPR036291">
    <property type="entry name" value="NAD(P)-bd_dom_sf"/>
</dbReference>
<comment type="function">
    <text evidence="5">Catalyzes the reduction of dTDP-6-deoxy-L-lyxo-4-hexulose to yield dTDP-L-rhamnose.</text>
</comment>
<dbReference type="GO" id="GO:0019305">
    <property type="term" value="P:dTDP-rhamnose biosynthetic process"/>
    <property type="evidence" value="ECO:0007669"/>
    <property type="project" value="TreeGrafter"/>
</dbReference>
<evidence type="ECO:0000256" key="5">
    <source>
        <dbReference type="RuleBase" id="RU364082"/>
    </source>
</evidence>
<dbReference type="GO" id="GO:0008831">
    <property type="term" value="F:dTDP-4-dehydrorhamnose reductase activity"/>
    <property type="evidence" value="ECO:0007669"/>
    <property type="project" value="UniProtKB-EC"/>
</dbReference>
<organism evidence="7">
    <name type="scientific">Demequina capsici</name>
    <dbReference type="NCBI Taxonomy" id="3075620"/>
    <lineage>
        <taxon>Bacteria</taxon>
        <taxon>Bacillati</taxon>
        <taxon>Actinomycetota</taxon>
        <taxon>Actinomycetes</taxon>
        <taxon>Micrococcales</taxon>
        <taxon>Demequinaceae</taxon>
        <taxon>Demequina</taxon>
    </lineage>
</organism>
<dbReference type="InterPro" id="IPR014710">
    <property type="entry name" value="RmlC-like_jellyroll"/>
</dbReference>
<dbReference type="Gene3D" id="2.60.120.10">
    <property type="entry name" value="Jelly Rolls"/>
    <property type="match status" value="1"/>
</dbReference>
<evidence type="ECO:0000256" key="1">
    <source>
        <dbReference type="ARBA" id="ARBA00010154"/>
    </source>
</evidence>
<dbReference type="Proteomes" id="UP001303408">
    <property type="component" value="Chromosome"/>
</dbReference>
<dbReference type="Pfam" id="PF00908">
    <property type="entry name" value="dTDP_sugar_isom"/>
    <property type="match status" value="1"/>
</dbReference>
<comment type="similarity">
    <text evidence="2 5">Belongs to the dTDP-4-dehydrorhamnose reductase family.</text>
</comment>